<dbReference type="PANTHER" id="PTHR30273:SF2">
    <property type="entry name" value="PROTEIN FECR"/>
    <property type="match status" value="1"/>
</dbReference>
<proteinExistence type="predicted"/>
<dbReference type="Pfam" id="PF16220">
    <property type="entry name" value="DUF4880"/>
    <property type="match status" value="1"/>
</dbReference>
<comment type="caution">
    <text evidence="3">The sequence shown here is derived from an EMBL/GenBank/DDBJ whole genome shotgun (WGS) entry which is preliminary data.</text>
</comment>
<dbReference type="Pfam" id="PF04773">
    <property type="entry name" value="FecR"/>
    <property type="match status" value="1"/>
</dbReference>
<dbReference type="OrthoDB" id="1099576at2"/>
<dbReference type="PANTHER" id="PTHR30273">
    <property type="entry name" value="PERIPLASMIC SIGNAL SENSOR AND SIGMA FACTOR ACTIVATOR FECR-RELATED"/>
    <property type="match status" value="1"/>
</dbReference>
<sequence>MLPGHGGRPVSDTLQPNEREAISEAARWYARLANAAPGDGDQRAWQRWLAADPINQLAWQRIELVNLQMARVPGRLAAATLASAGQSRRQVLRSLVVLASLGGLATLGWHSDARQRYTAGYKTAVGERRHFTLADGSQMQLGTDSAVDVLFDANQRLILLRAGEVLVSTASDGLGRPFRVRSADATVRALGTRFSVSSWGNGTEVAVLEKAVEISVPGQAAPLRLEAGQHTRISSGNIAPVQANSAAVGAWAQGSLIAIDRPLGELLEELGRYRHGWLRCDPRISGLRISGAFPLDDTDLALRALERSFPVAVVYRTGYWVTVVPRG</sequence>
<dbReference type="Proteomes" id="UP000306635">
    <property type="component" value="Unassembled WGS sequence"/>
</dbReference>
<reference evidence="3 4" key="1">
    <citation type="submission" date="2019-04" db="EMBL/GenBank/DDBJ databases">
        <authorList>
            <person name="Li M."/>
        </authorList>
    </citation>
    <scope>NUCLEOTIDE SEQUENCE [LARGE SCALE GENOMIC DNA]</scope>
    <source>
        <strain evidence="3 4">LAM1902</strain>
    </source>
</reference>
<organism evidence="3 4">
    <name type="scientific">Pseudomonas nicosulfuronedens</name>
    <dbReference type="NCBI Taxonomy" id="2571105"/>
    <lineage>
        <taxon>Bacteria</taxon>
        <taxon>Pseudomonadati</taxon>
        <taxon>Pseudomonadota</taxon>
        <taxon>Gammaproteobacteria</taxon>
        <taxon>Pseudomonadales</taxon>
        <taxon>Pseudomonadaceae</taxon>
        <taxon>Pseudomonas</taxon>
    </lineage>
</organism>
<dbReference type="AlphaFoldDB" id="A0A5R9RA22"/>
<dbReference type="Gene3D" id="2.60.120.1440">
    <property type="match status" value="1"/>
</dbReference>
<dbReference type="GO" id="GO:0016989">
    <property type="term" value="F:sigma factor antagonist activity"/>
    <property type="evidence" value="ECO:0007669"/>
    <property type="project" value="TreeGrafter"/>
</dbReference>
<dbReference type="InterPro" id="IPR032623">
    <property type="entry name" value="FecR_N"/>
</dbReference>
<name>A0A5R9RA22_9PSED</name>
<dbReference type="InterPro" id="IPR012373">
    <property type="entry name" value="Ferrdict_sens_TM"/>
</dbReference>
<evidence type="ECO:0000259" key="1">
    <source>
        <dbReference type="Pfam" id="PF04773"/>
    </source>
</evidence>
<accession>A0A5R9RA22</accession>
<evidence type="ECO:0000313" key="4">
    <source>
        <dbReference type="Proteomes" id="UP000306635"/>
    </source>
</evidence>
<keyword evidence="4" id="KW-1185">Reference proteome</keyword>
<feature type="domain" description="FecR N-terminal" evidence="2">
    <location>
        <begin position="24"/>
        <end position="63"/>
    </location>
</feature>
<evidence type="ECO:0000259" key="2">
    <source>
        <dbReference type="Pfam" id="PF16220"/>
    </source>
</evidence>
<feature type="domain" description="FecR protein" evidence="1">
    <location>
        <begin position="121"/>
        <end position="213"/>
    </location>
</feature>
<dbReference type="InterPro" id="IPR006860">
    <property type="entry name" value="FecR"/>
</dbReference>
<evidence type="ECO:0000313" key="3">
    <source>
        <dbReference type="EMBL" id="TLX78982.1"/>
    </source>
</evidence>
<dbReference type="EMBL" id="SWDV01000010">
    <property type="protein sequence ID" value="TLX78982.1"/>
    <property type="molecule type" value="Genomic_DNA"/>
</dbReference>
<dbReference type="PIRSF" id="PIRSF018266">
    <property type="entry name" value="FecR"/>
    <property type="match status" value="1"/>
</dbReference>
<gene>
    <name evidence="3" type="ORF">FAS41_09490</name>
</gene>
<protein>
    <submittedName>
        <fullName evidence="3">DUF4880 domain-containing protein</fullName>
    </submittedName>
</protein>